<evidence type="ECO:0000313" key="14">
    <source>
        <dbReference type="Proteomes" id="UP000004080"/>
    </source>
</evidence>
<dbReference type="PANTHER" id="PTHR43284:SF1">
    <property type="entry name" value="ASPARAGINE SYNTHETASE"/>
    <property type="match status" value="1"/>
</dbReference>
<dbReference type="InterPro" id="IPR029055">
    <property type="entry name" value="Ntn_hydrolases_N"/>
</dbReference>
<comment type="caution">
    <text evidence="13">The sequence shown here is derived from an EMBL/GenBank/DDBJ whole genome shotgun (WGS) entry which is preliminary data.</text>
</comment>
<dbReference type="PROSITE" id="PS51278">
    <property type="entry name" value="GATASE_TYPE_2"/>
    <property type="match status" value="1"/>
</dbReference>
<keyword evidence="7 9" id="KW-0315">Glutamine amidotransferase</keyword>
<dbReference type="eggNOG" id="COG0367">
    <property type="taxonomic scope" value="Bacteria"/>
</dbReference>
<keyword evidence="4 10" id="KW-0547">Nucleotide-binding</keyword>
<dbReference type="PATRIC" id="fig|1196324.3.peg.3605"/>
<dbReference type="InterPro" id="IPR017932">
    <property type="entry name" value="GATase_2_dom"/>
</dbReference>
<dbReference type="AlphaFoldDB" id="I8IWK7"/>
<dbReference type="InterPro" id="IPR001962">
    <property type="entry name" value="Asn_synthase"/>
</dbReference>
<evidence type="ECO:0000313" key="13">
    <source>
        <dbReference type="EMBL" id="EIT83886.1"/>
    </source>
</evidence>
<dbReference type="Pfam" id="PF13537">
    <property type="entry name" value="GATase_7"/>
    <property type="match status" value="1"/>
</dbReference>
<dbReference type="Pfam" id="PF00733">
    <property type="entry name" value="Asn_synthase"/>
    <property type="match status" value="1"/>
</dbReference>
<dbReference type="CDD" id="cd01991">
    <property type="entry name" value="Asn_synthase_B_C"/>
    <property type="match status" value="1"/>
</dbReference>
<dbReference type="OrthoDB" id="9763290at2"/>
<dbReference type="PIRSF" id="PIRSF001589">
    <property type="entry name" value="Asn_synthetase_glu-h"/>
    <property type="match status" value="1"/>
</dbReference>
<dbReference type="RefSeq" id="WP_007203602.1">
    <property type="nucleotide sequence ID" value="NZ_AKKV01000042.1"/>
</dbReference>
<keyword evidence="6 9" id="KW-0061">Asparagine biosynthesis</keyword>
<evidence type="ECO:0000256" key="8">
    <source>
        <dbReference type="ARBA" id="ARBA00048741"/>
    </source>
</evidence>
<proteinExistence type="inferred from homology"/>
<dbReference type="InterPro" id="IPR014729">
    <property type="entry name" value="Rossmann-like_a/b/a_fold"/>
</dbReference>
<evidence type="ECO:0000256" key="5">
    <source>
        <dbReference type="ARBA" id="ARBA00022840"/>
    </source>
</evidence>
<evidence type="ECO:0000256" key="1">
    <source>
        <dbReference type="ARBA" id="ARBA00005187"/>
    </source>
</evidence>
<evidence type="ECO:0000256" key="11">
    <source>
        <dbReference type="PIRSR" id="PIRSR001589-3"/>
    </source>
</evidence>
<dbReference type="Gene3D" id="3.60.20.10">
    <property type="entry name" value="Glutamine Phosphoribosylpyrophosphate, subunit 1, domain 1"/>
    <property type="match status" value="1"/>
</dbReference>
<keyword evidence="5 10" id="KW-0067">ATP-binding</keyword>
<dbReference type="InterPro" id="IPR033738">
    <property type="entry name" value="AsnB_N"/>
</dbReference>
<comment type="similarity">
    <text evidence="2">Belongs to the asparagine synthetase family.</text>
</comment>
<dbReference type="SUPFAM" id="SSF52402">
    <property type="entry name" value="Adenine nucleotide alpha hydrolases-like"/>
    <property type="match status" value="1"/>
</dbReference>
<evidence type="ECO:0000256" key="10">
    <source>
        <dbReference type="PIRSR" id="PIRSR001589-2"/>
    </source>
</evidence>
<dbReference type="Gene3D" id="3.40.50.620">
    <property type="entry name" value="HUPs"/>
    <property type="match status" value="1"/>
</dbReference>
<dbReference type="EMBL" id="AKKV01000042">
    <property type="protein sequence ID" value="EIT83886.1"/>
    <property type="molecule type" value="Genomic_DNA"/>
</dbReference>
<organism evidence="13 14">
    <name type="scientific">Fictibacillus macauensis ZFHKF-1</name>
    <dbReference type="NCBI Taxonomy" id="1196324"/>
    <lineage>
        <taxon>Bacteria</taxon>
        <taxon>Bacillati</taxon>
        <taxon>Bacillota</taxon>
        <taxon>Bacilli</taxon>
        <taxon>Bacillales</taxon>
        <taxon>Fictibacillaceae</taxon>
        <taxon>Fictibacillus</taxon>
    </lineage>
</organism>
<dbReference type="InterPro" id="IPR051786">
    <property type="entry name" value="ASN_synthetase/amidase"/>
</dbReference>
<feature type="site" description="Important for beta-aspartyl-AMP intermediate formation" evidence="11">
    <location>
        <position position="378"/>
    </location>
</feature>
<dbReference type="EC" id="6.3.5.4" evidence="3"/>
<dbReference type="GO" id="GO:0006529">
    <property type="term" value="P:asparagine biosynthetic process"/>
    <property type="evidence" value="ECO:0007669"/>
    <property type="project" value="UniProtKB-KW"/>
</dbReference>
<feature type="binding site" evidence="10">
    <location>
        <begin position="376"/>
        <end position="377"/>
    </location>
    <ligand>
        <name>ATP</name>
        <dbReference type="ChEBI" id="CHEBI:30616"/>
    </ligand>
</feature>
<dbReference type="PANTHER" id="PTHR43284">
    <property type="entry name" value="ASPARAGINE SYNTHETASE (GLUTAMINE-HYDROLYZING)"/>
    <property type="match status" value="1"/>
</dbReference>
<keyword evidence="9" id="KW-0028">Amino-acid biosynthesis</keyword>
<dbReference type="GO" id="GO:0005524">
    <property type="term" value="F:ATP binding"/>
    <property type="evidence" value="ECO:0007669"/>
    <property type="project" value="UniProtKB-KW"/>
</dbReference>
<gene>
    <name evidence="13" type="ORF">A374_17664</name>
</gene>
<dbReference type="Proteomes" id="UP000004080">
    <property type="component" value="Unassembled WGS sequence"/>
</dbReference>
<evidence type="ECO:0000256" key="7">
    <source>
        <dbReference type="ARBA" id="ARBA00022962"/>
    </source>
</evidence>
<comment type="catalytic activity">
    <reaction evidence="8">
        <text>L-aspartate + L-glutamine + ATP + H2O = L-asparagine + L-glutamate + AMP + diphosphate + H(+)</text>
        <dbReference type="Rhea" id="RHEA:12228"/>
        <dbReference type="ChEBI" id="CHEBI:15377"/>
        <dbReference type="ChEBI" id="CHEBI:15378"/>
        <dbReference type="ChEBI" id="CHEBI:29985"/>
        <dbReference type="ChEBI" id="CHEBI:29991"/>
        <dbReference type="ChEBI" id="CHEBI:30616"/>
        <dbReference type="ChEBI" id="CHEBI:33019"/>
        <dbReference type="ChEBI" id="CHEBI:58048"/>
        <dbReference type="ChEBI" id="CHEBI:58359"/>
        <dbReference type="ChEBI" id="CHEBI:456215"/>
        <dbReference type="EC" id="6.3.5.4"/>
    </reaction>
</comment>
<name>I8IWK7_9BACL</name>
<dbReference type="InterPro" id="IPR006426">
    <property type="entry name" value="Asn_synth_AEB"/>
</dbReference>
<dbReference type="CDD" id="cd00712">
    <property type="entry name" value="AsnB"/>
    <property type="match status" value="1"/>
</dbReference>
<feature type="binding site" evidence="10">
    <location>
        <position position="102"/>
    </location>
    <ligand>
        <name>L-glutamine</name>
        <dbReference type="ChEBI" id="CHEBI:58359"/>
    </ligand>
</feature>
<dbReference type="STRING" id="1196324.A374_17664"/>
<dbReference type="NCBIfam" id="TIGR01536">
    <property type="entry name" value="asn_synth_AEB"/>
    <property type="match status" value="1"/>
</dbReference>
<feature type="domain" description="Glutamine amidotransferase type-2" evidence="12">
    <location>
        <begin position="2"/>
        <end position="216"/>
    </location>
</feature>
<accession>I8IWK7</accession>
<comment type="pathway">
    <text evidence="1">Amino-acid biosynthesis; L-asparagine biosynthesis; L-asparagine from L-aspartate (L-Gln route): step 1/1.</text>
</comment>
<reference evidence="13 14" key="1">
    <citation type="journal article" date="2012" name="J. Bacteriol.">
        <title>Genome of Bacillus macauensis ZFHKF-1, a Long-Chain-Forming Bacterium.</title>
        <authorList>
            <person name="Cai L."/>
            <person name="Zhang T."/>
        </authorList>
    </citation>
    <scope>NUCLEOTIDE SEQUENCE [LARGE SCALE GENOMIC DNA]</scope>
    <source>
        <strain evidence="13 14">ZFHKF-1</strain>
    </source>
</reference>
<dbReference type="GO" id="GO:0004066">
    <property type="term" value="F:asparagine synthase (glutamine-hydrolyzing) activity"/>
    <property type="evidence" value="ECO:0007669"/>
    <property type="project" value="UniProtKB-EC"/>
</dbReference>
<evidence type="ECO:0000259" key="12">
    <source>
        <dbReference type="PROSITE" id="PS51278"/>
    </source>
</evidence>
<evidence type="ECO:0000256" key="6">
    <source>
        <dbReference type="ARBA" id="ARBA00022888"/>
    </source>
</evidence>
<sequence length="606" mass="69789">MCGIAGWVNWSEDLSHQQSILRNMTDSIEHRGPDADGFYFSTKAAFGHRRLIVIDPEGGLQPMLHGEGEQTLALTFNGEIYNFLELKKELQERGHKFRTNSDTEVLLHTYIEWGEACVDHLNGIFAFAIWDEKRQKLFLGRDHLGVKPLFYAQRGNSIIFGSELKVLLAHPAIEPEVTKEGLAEIFALGPMRTPGVGVFKDVTEVRAGHTVTFTSNNKNVRRYWNLVSKEHRDDLATTTEKIQSLLEDTVTRQLISDLPLVTMLSGGLDSSGLTAMAGKDYHEAGKILHSYSLDFQNSADHYKQDLLHRDRDQPWVLKVADHVGTEHHSTVLGPEALLDNFLKPLYARDLPGAGEMETSLYLLFKEMKKDATVALSGESADEVFSGYPWFHQDEYLNGHTFPWLQSRGFYADFLSKEAAQQIQPMEYLNRRYQETLAEVPKLHGESELGAKQRQMSYQFITRFLPFMLDRKDRMSMQVGFEVRVPFCDYRLVEYLWNVPWEMKSVDNIEKGILRRAFKDYLPEDVRYRRKSAYPFAQDPIYYNSIRKWLMDILSNTNSPVTDLIDRDHISSIVEGKTDIEEGQAIKLMEYLIQINTWLKDYHIKLV</sequence>
<evidence type="ECO:0000256" key="4">
    <source>
        <dbReference type="ARBA" id="ARBA00022741"/>
    </source>
</evidence>
<evidence type="ECO:0000256" key="3">
    <source>
        <dbReference type="ARBA" id="ARBA00012737"/>
    </source>
</evidence>
<evidence type="ECO:0000256" key="9">
    <source>
        <dbReference type="PIRSR" id="PIRSR001589-1"/>
    </source>
</evidence>
<feature type="active site" description="For GATase activity" evidence="9">
    <location>
        <position position="2"/>
    </location>
</feature>
<dbReference type="SUPFAM" id="SSF56235">
    <property type="entry name" value="N-terminal nucleophile aminohydrolases (Ntn hydrolases)"/>
    <property type="match status" value="1"/>
</dbReference>
<protein>
    <recommendedName>
        <fullName evidence="3">asparagine synthase (glutamine-hydrolyzing)</fullName>
        <ecNumber evidence="3">6.3.5.4</ecNumber>
    </recommendedName>
</protein>
<keyword evidence="14" id="KW-1185">Reference proteome</keyword>
<evidence type="ECO:0000256" key="2">
    <source>
        <dbReference type="ARBA" id="ARBA00005752"/>
    </source>
</evidence>